<evidence type="ECO:0000313" key="4">
    <source>
        <dbReference type="Proteomes" id="UP000235881"/>
    </source>
</evidence>
<name>A0A8E2QDX1_9GAMM</name>
<evidence type="ECO:0000313" key="3">
    <source>
        <dbReference type="EMBL" id="PNF76822.1"/>
    </source>
</evidence>
<protein>
    <recommendedName>
        <fullName evidence="5">Secreted protein</fullName>
    </recommendedName>
</protein>
<dbReference type="RefSeq" id="WP_102828581.1">
    <property type="nucleotide sequence ID" value="NZ_CP065721.1"/>
</dbReference>
<dbReference type="EMBL" id="POUK01000003">
    <property type="protein sequence ID" value="PNF76822.1"/>
    <property type="molecule type" value="Genomic_DNA"/>
</dbReference>
<proteinExistence type="predicted"/>
<organism evidence="3 4">
    <name type="scientific">Stutzerimonas degradans</name>
    <dbReference type="NCBI Taxonomy" id="2968968"/>
    <lineage>
        <taxon>Bacteria</taxon>
        <taxon>Pseudomonadati</taxon>
        <taxon>Pseudomonadota</taxon>
        <taxon>Gammaproteobacteria</taxon>
        <taxon>Pseudomonadales</taxon>
        <taxon>Pseudomonadaceae</taxon>
        <taxon>Stutzerimonas</taxon>
    </lineage>
</organism>
<dbReference type="Proteomes" id="UP000235881">
    <property type="component" value="Unassembled WGS sequence"/>
</dbReference>
<evidence type="ECO:0000256" key="2">
    <source>
        <dbReference type="SAM" id="SignalP"/>
    </source>
</evidence>
<evidence type="ECO:0008006" key="5">
    <source>
        <dbReference type="Google" id="ProtNLM"/>
    </source>
</evidence>
<reference evidence="3 4" key="1">
    <citation type="submission" date="2018-01" db="EMBL/GenBank/DDBJ databases">
        <title>Denitrification phenotypes of diverse strains of Pseudomonas stutzeri.</title>
        <authorList>
            <person name="Milligan D.A."/>
            <person name="Bergaust L."/>
            <person name="Bakken L.R."/>
            <person name="Frostegard A."/>
        </authorList>
    </citation>
    <scope>NUCLEOTIDE SEQUENCE [LARGE SCALE GENOMIC DNA]</scope>
    <source>
        <strain evidence="3 4">DSM 50238</strain>
    </source>
</reference>
<dbReference type="AlphaFoldDB" id="A0A8E2QDX1"/>
<keyword evidence="4" id="KW-1185">Reference proteome</keyword>
<accession>A0A8E2QDX1</accession>
<feature type="region of interest" description="Disordered" evidence="1">
    <location>
        <begin position="64"/>
        <end position="93"/>
    </location>
</feature>
<gene>
    <name evidence="3" type="ORF">CXK95_10500</name>
</gene>
<sequence length="93" mass="10158">MRVHLLLAFGFVWWASAATAQSDGVLPERGTAYDGARETDTVVKGWSEAGKSADQASKRLAIPLERNAGEPGHGGNETDMVHHRRELRDKSDN</sequence>
<feature type="signal peptide" evidence="2">
    <location>
        <begin position="1"/>
        <end position="20"/>
    </location>
</feature>
<keyword evidence="2" id="KW-0732">Signal</keyword>
<evidence type="ECO:0000256" key="1">
    <source>
        <dbReference type="SAM" id="MobiDB-lite"/>
    </source>
</evidence>
<feature type="chain" id="PRO_5034086991" description="Secreted protein" evidence="2">
    <location>
        <begin position="21"/>
        <end position="93"/>
    </location>
</feature>
<comment type="caution">
    <text evidence="3">The sequence shown here is derived from an EMBL/GenBank/DDBJ whole genome shotgun (WGS) entry which is preliminary data.</text>
</comment>